<name>A0A5N7ISD9_9CLOT</name>
<dbReference type="GO" id="GO:0003677">
    <property type="term" value="F:DNA binding"/>
    <property type="evidence" value="ECO:0007669"/>
    <property type="project" value="InterPro"/>
</dbReference>
<dbReference type="InterPro" id="IPR010982">
    <property type="entry name" value="Lambda_DNA-bd_dom_sf"/>
</dbReference>
<proteinExistence type="predicted"/>
<protein>
    <submittedName>
        <fullName evidence="1">Uncharacterized protein</fullName>
    </submittedName>
</protein>
<dbReference type="AlphaFoldDB" id="A0A5N7ISD9"/>
<evidence type="ECO:0000313" key="2">
    <source>
        <dbReference type="Proteomes" id="UP000342249"/>
    </source>
</evidence>
<accession>A0A5N7ISD9</accession>
<dbReference type="Proteomes" id="UP000342249">
    <property type="component" value="Unassembled WGS sequence"/>
</dbReference>
<reference evidence="1 2" key="1">
    <citation type="journal article" date="2019" name="Lett. Appl. Microbiol.">
        <title>A case of 'blown pack' spoilage of vacuum-packaged pork likely associated with Clostridium estertheticum in Canada.</title>
        <authorList>
            <person name="Zhang P."/>
            <person name="Ward P."/>
            <person name="McMullen L.M."/>
            <person name="Yang X."/>
        </authorList>
    </citation>
    <scope>NUCLEOTIDE SEQUENCE [LARGE SCALE GENOMIC DNA]</scope>
    <source>
        <strain evidence="1 2">MA19</strain>
    </source>
</reference>
<gene>
    <name evidence="1" type="ORF">E4V82_17510</name>
</gene>
<dbReference type="RefSeq" id="WP_152753300.1">
    <property type="nucleotide sequence ID" value="NZ_SPSE01000044.1"/>
</dbReference>
<dbReference type="EMBL" id="SPSF01000043">
    <property type="protein sequence ID" value="MPQ63897.1"/>
    <property type="molecule type" value="Genomic_DNA"/>
</dbReference>
<organism evidence="1 2">
    <name type="scientific">Clostridium estertheticum</name>
    <dbReference type="NCBI Taxonomy" id="238834"/>
    <lineage>
        <taxon>Bacteria</taxon>
        <taxon>Bacillati</taxon>
        <taxon>Bacillota</taxon>
        <taxon>Clostridia</taxon>
        <taxon>Eubacteriales</taxon>
        <taxon>Clostridiaceae</taxon>
        <taxon>Clostridium</taxon>
    </lineage>
</organism>
<comment type="caution">
    <text evidence="1">The sequence shown here is derived from an EMBL/GenBank/DDBJ whole genome shotgun (WGS) entry which is preliminary data.</text>
</comment>
<sequence length="512" mass="59124">MITKVKFGECLQLLLSSLDMSNNRLAKGINVDSSLISRWLHEQRIPSYNGDYIESITNFLSKNILNSIQEQRLNDVFKLICGNAYIRISMKNKIMKALLEAQGCSLEGKKIRTNKKIDLSDKDNNNNNNNNNIIIGRKNVLASILALIETAGKEKCKDNNVIYLSSDNNLDLIKIQEDFTGWKEAILKALINGWTVKFLFKLNQNIKEIMNLILFTIPLLETGRFLLYYYKTYDVASHGREVAIIPGEGAFSCFSTSLNSEIDCAFYTNNPVGIDILCKNFNILLLPLSKSLMEYYDLDESVSYNKSLDESDNTAGSRFSFKNSLSLLLIPNILLKKLLDKLSFTNDQLIKILELHKRRVNFFLLNINQYEHFDIYPLISMQNIIKDKEFSFYCFNVVNTINFDIEDIIIIIQNILNLLKTYDNYKFSFVNETLYKNKGNSVSSFIIKERYSVHIESSKHAIIIQEPMVVNAFEGYFKEIWEQISPIDKDKKEVIKWLAHQVDTLKKQLIKI</sequence>
<dbReference type="SUPFAM" id="SSF47413">
    <property type="entry name" value="lambda repressor-like DNA-binding domains"/>
    <property type="match status" value="1"/>
</dbReference>
<evidence type="ECO:0000313" key="1">
    <source>
        <dbReference type="EMBL" id="MPQ63897.1"/>
    </source>
</evidence>